<evidence type="ECO:0000313" key="2">
    <source>
        <dbReference type="Proteomes" id="UP001233999"/>
    </source>
</evidence>
<organism evidence="1 2">
    <name type="scientific">Diploptera punctata</name>
    <name type="common">Pacific beetle cockroach</name>
    <dbReference type="NCBI Taxonomy" id="6984"/>
    <lineage>
        <taxon>Eukaryota</taxon>
        <taxon>Metazoa</taxon>
        <taxon>Ecdysozoa</taxon>
        <taxon>Arthropoda</taxon>
        <taxon>Hexapoda</taxon>
        <taxon>Insecta</taxon>
        <taxon>Pterygota</taxon>
        <taxon>Neoptera</taxon>
        <taxon>Polyneoptera</taxon>
        <taxon>Dictyoptera</taxon>
        <taxon>Blattodea</taxon>
        <taxon>Blaberoidea</taxon>
        <taxon>Blaberidae</taxon>
        <taxon>Diplopterinae</taxon>
        <taxon>Diploptera</taxon>
    </lineage>
</organism>
<dbReference type="Proteomes" id="UP001233999">
    <property type="component" value="Unassembled WGS sequence"/>
</dbReference>
<evidence type="ECO:0000313" key="1">
    <source>
        <dbReference type="EMBL" id="KAJ9596179.1"/>
    </source>
</evidence>
<name>A0AAD8ABZ5_DIPPU</name>
<feature type="non-terminal residue" evidence="1">
    <location>
        <position position="1"/>
    </location>
</feature>
<sequence length="80" mass="9520">LEKIDDEEFVQDIILMIASEVTTRQQADKLVQLMEENDIEIGLGDESINEIMEEEITWTEKHYDTIANWLREYVSNRMTR</sequence>
<keyword evidence="2" id="KW-1185">Reference proteome</keyword>
<dbReference type="Gene3D" id="1.25.50.20">
    <property type="match status" value="1"/>
</dbReference>
<reference evidence="1" key="1">
    <citation type="journal article" date="2023" name="IScience">
        <title>Live-bearing cockroach genome reveals convergent evolutionary mechanisms linked to viviparity in insects and beyond.</title>
        <authorList>
            <person name="Fouks B."/>
            <person name="Harrison M.C."/>
            <person name="Mikhailova A.A."/>
            <person name="Marchal E."/>
            <person name="English S."/>
            <person name="Carruthers M."/>
            <person name="Jennings E.C."/>
            <person name="Chiamaka E.L."/>
            <person name="Frigard R.A."/>
            <person name="Pippel M."/>
            <person name="Attardo G.M."/>
            <person name="Benoit J.B."/>
            <person name="Bornberg-Bauer E."/>
            <person name="Tobe S.S."/>
        </authorList>
    </citation>
    <scope>NUCLEOTIDE SEQUENCE</scope>
    <source>
        <strain evidence="1">Stay&amp;Tobe</strain>
    </source>
</reference>
<accession>A0AAD8ABZ5</accession>
<gene>
    <name evidence="1" type="ORF">L9F63_027199</name>
</gene>
<protein>
    <submittedName>
        <fullName evidence="1">Uncharacterized protein</fullName>
    </submittedName>
</protein>
<proteinExistence type="predicted"/>
<comment type="caution">
    <text evidence="1">The sequence shown here is derived from an EMBL/GenBank/DDBJ whole genome shotgun (WGS) entry which is preliminary data.</text>
</comment>
<reference evidence="1" key="2">
    <citation type="submission" date="2023-05" db="EMBL/GenBank/DDBJ databases">
        <authorList>
            <person name="Fouks B."/>
        </authorList>
    </citation>
    <scope>NUCLEOTIDE SEQUENCE</scope>
    <source>
        <strain evidence="1">Stay&amp;Tobe</strain>
        <tissue evidence="1">Testes</tissue>
    </source>
</reference>
<dbReference type="EMBL" id="JASPKZ010002172">
    <property type="protein sequence ID" value="KAJ9596179.1"/>
    <property type="molecule type" value="Genomic_DNA"/>
</dbReference>
<dbReference type="AlphaFoldDB" id="A0AAD8ABZ5"/>